<dbReference type="PANTHER" id="PTHR43072">
    <property type="entry name" value="N-ACETYLTRANSFERASE"/>
    <property type="match status" value="1"/>
</dbReference>
<dbReference type="EMBL" id="JAGJWX010000004">
    <property type="protein sequence ID" value="MBP2857289.1"/>
    <property type="molecule type" value="Genomic_DNA"/>
</dbReference>
<evidence type="ECO:0000313" key="7">
    <source>
        <dbReference type="Proteomes" id="UP000810130"/>
    </source>
</evidence>
<evidence type="ECO:0000256" key="1">
    <source>
        <dbReference type="ARBA" id="ARBA00022679"/>
    </source>
</evidence>
<organism evidence="6">
    <name type="scientific">Dickeya oryzae</name>
    <dbReference type="NCBI Taxonomy" id="1240404"/>
    <lineage>
        <taxon>Bacteria</taxon>
        <taxon>Pseudomonadati</taxon>
        <taxon>Pseudomonadota</taxon>
        <taxon>Gammaproteobacteria</taxon>
        <taxon>Enterobacterales</taxon>
        <taxon>Pectobacteriaceae</taxon>
        <taxon>Dickeya</taxon>
    </lineage>
</organism>
<proteinExistence type="predicted"/>
<dbReference type="CDD" id="cd04301">
    <property type="entry name" value="NAT_SF"/>
    <property type="match status" value="1"/>
</dbReference>
<feature type="transmembrane region" description="Helical" evidence="3">
    <location>
        <begin position="48"/>
        <end position="70"/>
    </location>
</feature>
<dbReference type="Pfam" id="PF13302">
    <property type="entry name" value="Acetyltransf_3"/>
    <property type="match status" value="1"/>
</dbReference>
<protein>
    <submittedName>
        <fullName evidence="5 6">N-acetyltransferase</fullName>
    </submittedName>
</protein>
<reference evidence="6" key="2">
    <citation type="submission" date="2024-07" db="EMBL/GenBank/DDBJ databases">
        <authorList>
            <person name="Pedron J."/>
        </authorList>
    </citation>
    <scope>NUCLEOTIDE SEQUENCE</scope>
    <source>
        <strain evidence="6">A003-S1-M15</strain>
    </source>
</reference>
<dbReference type="InterPro" id="IPR000182">
    <property type="entry name" value="GNAT_dom"/>
</dbReference>
<evidence type="ECO:0000313" key="5">
    <source>
        <dbReference type="EMBL" id="MBP2857289.1"/>
    </source>
</evidence>
<dbReference type="AlphaFoldDB" id="A0AB39IWU0"/>
<dbReference type="EMBL" id="CP162670">
    <property type="protein sequence ID" value="XDL25267.1"/>
    <property type="molecule type" value="Genomic_DNA"/>
</dbReference>
<reference evidence="5 7" key="1">
    <citation type="submission" date="2021-04" db="EMBL/GenBank/DDBJ databases">
        <title>Genomic and host-range diversity within the Dickeya zeae complex, identification of D. zeae and D. oryzae members, proposal of two novel subspecies D. zeae subsp. zeae subsp. nov. and D. zeae subsp. dombae subsp. nov.</title>
        <authorList>
            <person name="Van Gijsegem F."/>
            <person name="Hugouvieux-Cotte-Pattat N."/>
        </authorList>
    </citation>
    <scope>NUCLEOTIDE SEQUENCE [LARGE SCALE GENOMIC DNA]</scope>
    <source>
        <strain evidence="5 7">FVG03</strain>
    </source>
</reference>
<evidence type="ECO:0000256" key="3">
    <source>
        <dbReference type="SAM" id="Phobius"/>
    </source>
</evidence>
<dbReference type="GeneID" id="302580671"/>
<gene>
    <name evidence="5" type="ORF">J8657_06710</name>
    <name evidence="6" type="ORF">LF929_003320</name>
</gene>
<dbReference type="InterPro" id="IPR016181">
    <property type="entry name" value="Acyl_CoA_acyltransferase"/>
</dbReference>
<dbReference type="GO" id="GO:0016747">
    <property type="term" value="F:acyltransferase activity, transferring groups other than amino-acyl groups"/>
    <property type="evidence" value="ECO:0007669"/>
    <property type="project" value="InterPro"/>
</dbReference>
<keyword evidence="3" id="KW-0812">Transmembrane</keyword>
<dbReference type="Proteomes" id="UP000810130">
    <property type="component" value="Unassembled WGS sequence"/>
</dbReference>
<sequence length="164" mass="18812">MIIRKATSEDLNAVCSIYNYAIVNTAATFDTEEKSPEYFMEFINNSEFFHYLCVAIDNGIVTGFAGLYPFSRRKAYAGLSELTCYVNPEYHGQSLGTEMCRHVNDYAEHSGLNTVLALFNSNNTPMRKICEHLGYTPRGEMVEVAFKQGQYQSLKIYQKHFRRK</sequence>
<feature type="domain" description="N-acetyltransferase" evidence="4">
    <location>
        <begin position="1"/>
        <end position="157"/>
    </location>
</feature>
<dbReference type="RefSeq" id="WP_038908999.1">
    <property type="nucleotide sequence ID" value="NZ_CM001972.1"/>
</dbReference>
<dbReference type="Gene3D" id="3.40.630.30">
    <property type="match status" value="1"/>
</dbReference>
<accession>A0AB39IWU0</accession>
<dbReference type="PROSITE" id="PS51186">
    <property type="entry name" value="GNAT"/>
    <property type="match status" value="1"/>
</dbReference>
<evidence type="ECO:0000256" key="2">
    <source>
        <dbReference type="ARBA" id="ARBA00023315"/>
    </source>
</evidence>
<evidence type="ECO:0000313" key="6">
    <source>
        <dbReference type="EMBL" id="XDL25267.1"/>
    </source>
</evidence>
<keyword evidence="3" id="KW-1133">Transmembrane helix</keyword>
<keyword evidence="1" id="KW-0808">Transferase</keyword>
<keyword evidence="3" id="KW-0472">Membrane</keyword>
<keyword evidence="2" id="KW-0012">Acyltransferase</keyword>
<name>A0AB39IWU0_9GAMM</name>
<keyword evidence="7" id="KW-1185">Reference proteome</keyword>
<dbReference type="PANTHER" id="PTHR43072:SF23">
    <property type="entry name" value="UPF0039 PROTEIN C11D3.02C"/>
    <property type="match status" value="1"/>
</dbReference>
<evidence type="ECO:0000259" key="4">
    <source>
        <dbReference type="PROSITE" id="PS51186"/>
    </source>
</evidence>
<dbReference type="SUPFAM" id="SSF55729">
    <property type="entry name" value="Acyl-CoA N-acyltransferases (Nat)"/>
    <property type="match status" value="1"/>
</dbReference>